<dbReference type="SUPFAM" id="SSF53335">
    <property type="entry name" value="S-adenosyl-L-methionine-dependent methyltransferases"/>
    <property type="match status" value="1"/>
</dbReference>
<gene>
    <name evidence="2" type="ORF">ACFFGN_27350</name>
</gene>
<dbReference type="Gene3D" id="3.40.50.150">
    <property type="entry name" value="Vaccinia Virus protein VP39"/>
    <property type="match status" value="1"/>
</dbReference>
<evidence type="ECO:0000259" key="1">
    <source>
        <dbReference type="Pfam" id="PF05175"/>
    </source>
</evidence>
<proteinExistence type="predicted"/>
<feature type="domain" description="Methyltransferase small" evidence="1">
    <location>
        <begin position="60"/>
        <end position="195"/>
    </location>
</feature>
<dbReference type="GO" id="GO:0032259">
    <property type="term" value="P:methylation"/>
    <property type="evidence" value="ECO:0007669"/>
    <property type="project" value="UniProtKB-KW"/>
</dbReference>
<dbReference type="Pfam" id="PF05175">
    <property type="entry name" value="MTS"/>
    <property type="match status" value="1"/>
</dbReference>
<organism evidence="2 3">
    <name type="scientific">Kribbella deserti</name>
    <dbReference type="NCBI Taxonomy" id="1926257"/>
    <lineage>
        <taxon>Bacteria</taxon>
        <taxon>Bacillati</taxon>
        <taxon>Actinomycetota</taxon>
        <taxon>Actinomycetes</taxon>
        <taxon>Propionibacteriales</taxon>
        <taxon>Kribbellaceae</taxon>
        <taxon>Kribbella</taxon>
    </lineage>
</organism>
<dbReference type="RefSeq" id="WP_380053010.1">
    <property type="nucleotide sequence ID" value="NZ_JBHLTC010000036.1"/>
</dbReference>
<dbReference type="CDD" id="cd02440">
    <property type="entry name" value="AdoMet_MTases"/>
    <property type="match status" value="1"/>
</dbReference>
<evidence type="ECO:0000313" key="2">
    <source>
        <dbReference type="EMBL" id="MFC0627821.1"/>
    </source>
</evidence>
<dbReference type="InterPro" id="IPR007848">
    <property type="entry name" value="Small_mtfrase_dom"/>
</dbReference>
<dbReference type="InterPro" id="IPR029063">
    <property type="entry name" value="SAM-dependent_MTases_sf"/>
</dbReference>
<keyword evidence="2" id="KW-0489">Methyltransferase</keyword>
<reference evidence="2 3" key="1">
    <citation type="submission" date="2024-09" db="EMBL/GenBank/DDBJ databases">
        <authorList>
            <person name="Sun Q."/>
            <person name="Mori K."/>
        </authorList>
    </citation>
    <scope>NUCLEOTIDE SEQUENCE [LARGE SCALE GENOMIC DNA]</scope>
    <source>
        <strain evidence="2 3">CGMCC 1.15906</strain>
    </source>
</reference>
<name>A0ABV6QT78_9ACTN</name>
<keyword evidence="2" id="KW-0808">Transferase</keyword>
<sequence>MTELSIDHLPATLSVAEIRAVNPPRPELHTHRTYQWNGWDFDLPPGVFQPGETSRLVHARLLDGTIDVAGRSYVAMGVGLGVEAVIAGEVGAAEIVAVDIDPDSVAVAADHFRRIHGDSAALRPIVSDLFDEVPDGPYDVITFNPPAVAERVSDDPVAVRNVCVGAGIATRFFDQIVARDLLAPDGEIYLIVSNTADLRGIARYAVQEGFRLEVVHHEDWPGDDVETFLFRVTR</sequence>
<accession>A0ABV6QT78</accession>
<protein>
    <submittedName>
        <fullName evidence="2">Methyltransferase</fullName>
    </submittedName>
</protein>
<evidence type="ECO:0000313" key="3">
    <source>
        <dbReference type="Proteomes" id="UP001589890"/>
    </source>
</evidence>
<keyword evidence="3" id="KW-1185">Reference proteome</keyword>
<dbReference type="GO" id="GO:0008168">
    <property type="term" value="F:methyltransferase activity"/>
    <property type="evidence" value="ECO:0007669"/>
    <property type="project" value="UniProtKB-KW"/>
</dbReference>
<dbReference type="Proteomes" id="UP001589890">
    <property type="component" value="Unassembled WGS sequence"/>
</dbReference>
<dbReference type="EMBL" id="JBHLTC010000036">
    <property type="protein sequence ID" value="MFC0627821.1"/>
    <property type="molecule type" value="Genomic_DNA"/>
</dbReference>
<comment type="caution">
    <text evidence="2">The sequence shown here is derived from an EMBL/GenBank/DDBJ whole genome shotgun (WGS) entry which is preliminary data.</text>
</comment>